<keyword evidence="2" id="KW-0472">Membrane</keyword>
<keyword evidence="2" id="KW-1133">Transmembrane helix</keyword>
<reference evidence="3" key="1">
    <citation type="submission" date="2021-02" db="EMBL/GenBank/DDBJ databases">
        <authorList>
            <person name="Palmer J.M."/>
        </authorList>
    </citation>
    <scope>NUCLEOTIDE SEQUENCE</scope>
    <source>
        <strain evidence="3">SCRP734</strain>
    </source>
</reference>
<sequence>MDPANLATRSLGAAIPESSTCSHISSEYSECKVQTMCSLCISTGTCEFDVVSLSCETKHAEANGTATSYCSSNDTVCSTCGATAADPICSGEDGACICRTLCSVIEPLDPSDCSSAEESVIAYIGIAVGLVCVASLVFLLVKCRRRHLAARRQRTLETQRQRESELLRLRQPQLALGLVDWRDSVELNRPKLHKLGACGYVMKHEERAGPAGADAGAAVAVDDAEPSTSMESSSTLSENESPATTSSLTANECNYSAMTDDCSAVA</sequence>
<proteinExistence type="predicted"/>
<dbReference type="EMBL" id="JAGDFM010000002">
    <property type="protein sequence ID" value="KAG7393773.1"/>
    <property type="molecule type" value="Genomic_DNA"/>
</dbReference>
<feature type="transmembrane region" description="Helical" evidence="2">
    <location>
        <begin position="120"/>
        <end position="141"/>
    </location>
</feature>
<keyword evidence="2" id="KW-0812">Transmembrane</keyword>
<evidence type="ECO:0000256" key="2">
    <source>
        <dbReference type="SAM" id="Phobius"/>
    </source>
</evidence>
<gene>
    <name evidence="3" type="ORF">PHYPSEUDO_004536</name>
</gene>
<feature type="region of interest" description="Disordered" evidence="1">
    <location>
        <begin position="213"/>
        <end position="252"/>
    </location>
</feature>
<feature type="compositionally biased region" description="Low complexity" evidence="1">
    <location>
        <begin position="213"/>
        <end position="242"/>
    </location>
</feature>
<dbReference type="AlphaFoldDB" id="A0A8T1WP87"/>
<evidence type="ECO:0000313" key="4">
    <source>
        <dbReference type="Proteomes" id="UP000694044"/>
    </source>
</evidence>
<dbReference type="Proteomes" id="UP000694044">
    <property type="component" value="Unassembled WGS sequence"/>
</dbReference>
<protein>
    <submittedName>
        <fullName evidence="3">Uncharacterized protein</fullName>
    </submittedName>
</protein>
<keyword evidence="4" id="KW-1185">Reference proteome</keyword>
<evidence type="ECO:0000313" key="3">
    <source>
        <dbReference type="EMBL" id="KAG7393773.1"/>
    </source>
</evidence>
<comment type="caution">
    <text evidence="3">The sequence shown here is derived from an EMBL/GenBank/DDBJ whole genome shotgun (WGS) entry which is preliminary data.</text>
</comment>
<dbReference type="OrthoDB" id="99199at2759"/>
<name>A0A8T1WP87_9STRA</name>
<evidence type="ECO:0000256" key="1">
    <source>
        <dbReference type="SAM" id="MobiDB-lite"/>
    </source>
</evidence>
<organism evidence="3 4">
    <name type="scientific">Phytophthora pseudosyringae</name>
    <dbReference type="NCBI Taxonomy" id="221518"/>
    <lineage>
        <taxon>Eukaryota</taxon>
        <taxon>Sar</taxon>
        <taxon>Stramenopiles</taxon>
        <taxon>Oomycota</taxon>
        <taxon>Peronosporomycetes</taxon>
        <taxon>Peronosporales</taxon>
        <taxon>Peronosporaceae</taxon>
        <taxon>Phytophthora</taxon>
    </lineage>
</organism>
<feature type="compositionally biased region" description="Polar residues" evidence="1">
    <location>
        <begin position="243"/>
        <end position="252"/>
    </location>
</feature>
<accession>A0A8T1WP87</accession>